<sequence length="194" mass="22737">MEKILLKYLSKFTTFNEEEQQEIVKEIRIEEYKKGTILLRQGDVPTKCYFVLEGCVRQYSIDETGKEVTSNFYTEEQAIANFNHHKQDKASMYSLVCLEDCILVVGDLDAEKDMYNKYTKLETMTRKMIEEKLGDMQDELASFIASTPEERYKSLLRKRPHLVSRVPQHQLASYLGITPESLSRIKKRIYINTN</sequence>
<comment type="caution">
    <text evidence="1">The sequence shown here is derived from an EMBL/GenBank/DDBJ whole genome shotgun (WGS) entry which is preliminary data.</text>
</comment>
<accession>A0ACC6A2Y7</accession>
<organism evidence="1 2">
    <name type="scientific">Bacillus cytotoxicus</name>
    <dbReference type="NCBI Taxonomy" id="580165"/>
    <lineage>
        <taxon>Bacteria</taxon>
        <taxon>Bacillati</taxon>
        <taxon>Bacillota</taxon>
        <taxon>Bacilli</taxon>
        <taxon>Bacillales</taxon>
        <taxon>Bacillaceae</taxon>
        <taxon>Bacillus</taxon>
        <taxon>Bacillus cereus group</taxon>
    </lineage>
</organism>
<gene>
    <name evidence="1" type="ORF">M3215_05330</name>
</gene>
<protein>
    <submittedName>
        <fullName evidence="1">Crp/Fnr family transcriptional regulator</fullName>
    </submittedName>
</protein>
<dbReference type="EMBL" id="JAMBOP010000004">
    <property type="protein sequence ID" value="MCM3735254.1"/>
    <property type="molecule type" value="Genomic_DNA"/>
</dbReference>
<name>A0ACC6A2Y7_9BACI</name>
<reference evidence="1" key="1">
    <citation type="submission" date="2022-05" db="EMBL/GenBank/DDBJ databases">
        <title>Comparative Genomics of Spacecraft Associated Microbes.</title>
        <authorList>
            <person name="Tran M.T."/>
            <person name="Wright A."/>
            <person name="Seuylemezian A."/>
            <person name="Eisen J."/>
            <person name="Coil D."/>
        </authorList>
    </citation>
    <scope>NUCLEOTIDE SEQUENCE</scope>
    <source>
        <strain evidence="1">FAIRING 10M-2.2</strain>
    </source>
</reference>
<evidence type="ECO:0000313" key="2">
    <source>
        <dbReference type="Proteomes" id="UP001202289"/>
    </source>
</evidence>
<dbReference type="Proteomes" id="UP001202289">
    <property type="component" value="Unassembled WGS sequence"/>
</dbReference>
<proteinExistence type="predicted"/>
<evidence type="ECO:0000313" key="1">
    <source>
        <dbReference type="EMBL" id="MCM3735254.1"/>
    </source>
</evidence>
<keyword evidence="2" id="KW-1185">Reference proteome</keyword>